<evidence type="ECO:0000313" key="8">
    <source>
        <dbReference type="Proteomes" id="UP001461341"/>
    </source>
</evidence>
<reference evidence="7 8" key="1">
    <citation type="submission" date="2023-03" db="EMBL/GenBank/DDBJ databases">
        <title>Novel Species.</title>
        <authorList>
            <person name="Ma S."/>
        </authorList>
    </citation>
    <scope>NUCLEOTIDE SEQUENCE [LARGE SCALE GENOMIC DNA]</scope>
    <source>
        <strain evidence="7 8">B11</strain>
    </source>
</reference>
<evidence type="ECO:0000256" key="4">
    <source>
        <dbReference type="RuleBase" id="RU003733"/>
    </source>
</evidence>
<organism evidence="7 8">
    <name type="scientific">Thermatribacter velox</name>
    <dbReference type="NCBI Taxonomy" id="3039681"/>
    <lineage>
        <taxon>Bacteria</taxon>
        <taxon>Pseudomonadati</taxon>
        <taxon>Atribacterota</taxon>
        <taxon>Atribacteria</taxon>
        <taxon>Atribacterales</taxon>
        <taxon>Thermatribacteraceae</taxon>
        <taxon>Thermatribacter</taxon>
    </lineage>
</organism>
<gene>
    <name evidence="7" type="ORF">QBE54_04675</name>
</gene>
<proteinExistence type="inferred from homology"/>
<dbReference type="EC" id="2.7.1.-" evidence="7"/>
<accession>A0ABZ2YFC9</accession>
<evidence type="ECO:0000256" key="2">
    <source>
        <dbReference type="ARBA" id="ARBA00022679"/>
    </source>
</evidence>
<evidence type="ECO:0000259" key="6">
    <source>
        <dbReference type="Pfam" id="PF02782"/>
    </source>
</evidence>
<dbReference type="Pfam" id="PF00370">
    <property type="entry name" value="FGGY_N"/>
    <property type="match status" value="1"/>
</dbReference>
<dbReference type="SUPFAM" id="SSF53067">
    <property type="entry name" value="Actin-like ATPase domain"/>
    <property type="match status" value="2"/>
</dbReference>
<evidence type="ECO:0000313" key="7">
    <source>
        <dbReference type="EMBL" id="WZL77023.1"/>
    </source>
</evidence>
<protein>
    <submittedName>
        <fullName evidence="7">FGGY-family carbohydrate kinase</fullName>
        <ecNumber evidence="7">2.7.1.-</ecNumber>
    </submittedName>
</protein>
<feature type="domain" description="Carbohydrate kinase FGGY N-terminal" evidence="5">
    <location>
        <begin position="2"/>
        <end position="249"/>
    </location>
</feature>
<dbReference type="CDD" id="cd07804">
    <property type="entry name" value="ASKHA_NBD_FGGY_RrXK-like"/>
    <property type="match status" value="1"/>
</dbReference>
<dbReference type="InterPro" id="IPR000577">
    <property type="entry name" value="Carb_kinase_FGGY"/>
</dbReference>
<dbReference type="Proteomes" id="UP001461341">
    <property type="component" value="Chromosome"/>
</dbReference>
<evidence type="ECO:0000256" key="1">
    <source>
        <dbReference type="ARBA" id="ARBA00009156"/>
    </source>
</evidence>
<feature type="domain" description="Carbohydrate kinase FGGY C-terminal" evidence="6">
    <location>
        <begin position="260"/>
        <end position="453"/>
    </location>
</feature>
<sequence length="513" mass="57393">MYLLGTDIGTQGTKTVMVDEKGNFITDAFREYQVITPRPSWAEQWPDVWLEAVVETIAECVKKSGVKPQEIAGLALSGLYGGSGIPVDDKVQPLYPCLIWMDRRARKETQWVKDNVPLEKIFGITGNYVDSYYGFTKMMWIRNNLPEIWNKIYQFVTPKDYVIYRFTGNLITDFSSAGNIGGVFDIHKRTWSDEMCEILGIPRRMLPEVILKSSDVAGKLNKEFAQAMGLLEGTPVVAGGVDAPVAQLCAGVLEPGEHVAMAGTSMCWGTVHGGEYLTPGLVSFPYVVYDDKLIYTFGGSATSGALARWFRDQFGRYEKEVEQNTGISAYTLLELQAKDIAPGSAGILVLPYFMGERSPIWDPDARGTILGLSLYHNRAHVYRAMLEAAAYSLRHNMEEALKTGMKLNPECWIVGGVARSSFWVQIFADVTGFNMKRLSKDVEAPFGDAFLAGLGTGVIDKPERIKDWVSFRPVIEVDAERHQIYTRYYELFKELYQSTREVMQKLAELSGSV</sequence>
<dbReference type="PIRSF" id="PIRSF000538">
    <property type="entry name" value="GlpK"/>
    <property type="match status" value="1"/>
</dbReference>
<keyword evidence="2 4" id="KW-0808">Transferase</keyword>
<dbReference type="PROSITE" id="PS00445">
    <property type="entry name" value="FGGY_KINASES_2"/>
    <property type="match status" value="1"/>
</dbReference>
<keyword evidence="8" id="KW-1185">Reference proteome</keyword>
<dbReference type="PANTHER" id="PTHR43095:SF5">
    <property type="entry name" value="XYLULOSE KINASE"/>
    <property type="match status" value="1"/>
</dbReference>
<dbReference type="InterPro" id="IPR043129">
    <property type="entry name" value="ATPase_NBD"/>
</dbReference>
<name>A0ABZ2YFC9_9BACT</name>
<dbReference type="EMBL" id="CP121689">
    <property type="protein sequence ID" value="WZL77023.1"/>
    <property type="molecule type" value="Genomic_DNA"/>
</dbReference>
<evidence type="ECO:0000256" key="3">
    <source>
        <dbReference type="ARBA" id="ARBA00022777"/>
    </source>
</evidence>
<dbReference type="RefSeq" id="WP_369019190.1">
    <property type="nucleotide sequence ID" value="NZ_CP121689.1"/>
</dbReference>
<dbReference type="Gene3D" id="3.30.420.40">
    <property type="match status" value="2"/>
</dbReference>
<dbReference type="GO" id="GO:0016301">
    <property type="term" value="F:kinase activity"/>
    <property type="evidence" value="ECO:0007669"/>
    <property type="project" value="UniProtKB-KW"/>
</dbReference>
<evidence type="ECO:0000259" key="5">
    <source>
        <dbReference type="Pfam" id="PF00370"/>
    </source>
</evidence>
<comment type="similarity">
    <text evidence="1 4">Belongs to the FGGY kinase family.</text>
</comment>
<dbReference type="InterPro" id="IPR050406">
    <property type="entry name" value="FGGY_Carb_Kinase"/>
</dbReference>
<dbReference type="InterPro" id="IPR018483">
    <property type="entry name" value="Carb_kinase_FGGY_CS"/>
</dbReference>
<keyword evidence="3 4" id="KW-0418">Kinase</keyword>
<dbReference type="PANTHER" id="PTHR43095">
    <property type="entry name" value="SUGAR KINASE"/>
    <property type="match status" value="1"/>
</dbReference>
<dbReference type="InterPro" id="IPR018485">
    <property type="entry name" value="FGGY_C"/>
</dbReference>
<dbReference type="InterPro" id="IPR018484">
    <property type="entry name" value="FGGY_N"/>
</dbReference>
<dbReference type="Pfam" id="PF02782">
    <property type="entry name" value="FGGY_C"/>
    <property type="match status" value="1"/>
</dbReference>